<dbReference type="EMBL" id="KP006643">
    <property type="protein sequence ID" value="AIU40991.1"/>
    <property type="molecule type" value="mRNA"/>
</dbReference>
<accession>A0A097P8L5</accession>
<evidence type="ECO:0000313" key="4">
    <source>
        <dbReference type="EMBL" id="AIU40991.1"/>
    </source>
</evidence>
<feature type="chain" id="PRO_5001936568" evidence="3">
    <location>
        <begin position="24"/>
        <end position="205"/>
    </location>
</feature>
<evidence type="ECO:0000256" key="2">
    <source>
        <dbReference type="ARBA" id="ARBA00022729"/>
    </source>
</evidence>
<name>A0A097P8L5_9EUCA</name>
<evidence type="ECO:0000256" key="1">
    <source>
        <dbReference type="ARBA" id="ARBA00022685"/>
    </source>
</evidence>
<sequence>MLAADMVVLVLAAMLTLVTFSWALEPDLISQIESRTEKEWQELWTEERLTLCRSRLRHNLDAICGKDVYRRSSMLPPRTRHRRWSRAKRNTDIFLEVHDTDTARGDSRKKEKRMKTMSVDLPTTRIEISPSVPDTGQHSTHTRSPFLSVHQANLFVTTWVGGHHRHRRQSPSITSECCTTVGCTWEEYAEYCPTSSRLRPGVTLI</sequence>
<proteinExistence type="evidence at transcript level"/>
<feature type="signal peptide" evidence="3">
    <location>
        <begin position="1"/>
        <end position="23"/>
    </location>
</feature>
<dbReference type="AlphaFoldDB" id="A0A097P8L5"/>
<organism evidence="4">
    <name type="scientific">Sagmariasus verreauxi</name>
    <name type="common">green rock lobster</name>
    <dbReference type="NCBI Taxonomy" id="1412110"/>
    <lineage>
        <taxon>Eukaryota</taxon>
        <taxon>Metazoa</taxon>
        <taxon>Ecdysozoa</taxon>
        <taxon>Arthropoda</taxon>
        <taxon>Crustacea</taxon>
        <taxon>Multicrustacea</taxon>
        <taxon>Malacostraca</taxon>
        <taxon>Eumalacostraca</taxon>
        <taxon>Eucarida</taxon>
        <taxon>Decapoda</taxon>
        <taxon>Pleocyemata</taxon>
        <taxon>Achelata</taxon>
        <taxon>Palinuroidea</taxon>
        <taxon>Palinuridae</taxon>
        <taxon>Sagmariasus</taxon>
    </lineage>
</organism>
<keyword evidence="2 3" id="KW-0732">Signal</keyword>
<keyword evidence="1" id="KW-0165">Cleavage on pair of basic residues</keyword>
<evidence type="ECO:0000256" key="3">
    <source>
        <dbReference type="SAM" id="SignalP"/>
    </source>
</evidence>
<protein>
    <submittedName>
        <fullName evidence="4">Insulin-like peptide 1</fullName>
    </submittedName>
</protein>
<reference evidence="4" key="1">
    <citation type="journal article" date="2015" name="Gen. Comp. Endocrinol.">
        <title>Discovery of a novel insulin-like peptide and insulin binding proteins in the Eastern rock lobster Sagmariasus verreauxi.</title>
        <authorList>
            <person name="Chandler J.C."/>
            <person name="Aizen J."/>
            <person name="Elizur A."/>
            <person name="Hollander-Cohen L."/>
            <person name="Battaglene S.C."/>
            <person name="Ventura T."/>
        </authorList>
    </citation>
    <scope>NUCLEOTIDE SEQUENCE</scope>
    <source>
        <tissue evidence="4">Central nervous system</tissue>
    </source>
</reference>
<dbReference type="Gene3D" id="1.10.100.10">
    <property type="entry name" value="Insulin-like"/>
    <property type="match status" value="1"/>
</dbReference>
<dbReference type="InterPro" id="IPR036438">
    <property type="entry name" value="Insulin-like_sf"/>
</dbReference>
<dbReference type="SUPFAM" id="SSF56994">
    <property type="entry name" value="Insulin-like"/>
    <property type="match status" value="1"/>
</dbReference>